<dbReference type="GO" id="GO:0006646">
    <property type="term" value="P:phosphatidylethanolamine biosynthetic process"/>
    <property type="evidence" value="ECO:0007669"/>
    <property type="project" value="TreeGrafter"/>
</dbReference>
<comment type="pathway">
    <text evidence="1">Phospholipid metabolism; phosphatidylethanolamine biosynthesis; phosphatidylethanolamine from ethanolamine: step 1/3.</text>
</comment>
<feature type="chain" id="PRO_5031145771" description="ethanolamine kinase" evidence="4">
    <location>
        <begin position="21"/>
        <end position="421"/>
    </location>
</feature>
<dbReference type="SUPFAM" id="SSF56112">
    <property type="entry name" value="Protein kinase-like (PK-like)"/>
    <property type="match status" value="1"/>
</dbReference>
<dbReference type="InterPro" id="IPR011009">
    <property type="entry name" value="Kinase-like_dom_sf"/>
</dbReference>
<gene>
    <name evidence="5" type="ORF">PPAR1163_LOCUS18568</name>
</gene>
<evidence type="ECO:0000256" key="4">
    <source>
        <dbReference type="SAM" id="SignalP"/>
    </source>
</evidence>
<evidence type="ECO:0000313" key="5">
    <source>
        <dbReference type="EMBL" id="CAD9260190.1"/>
    </source>
</evidence>
<dbReference type="AlphaFoldDB" id="A0A7S1XT00"/>
<name>A0A7S1XT00_9STRA</name>
<organism evidence="5">
    <name type="scientific">Phaeomonas parva</name>
    <dbReference type="NCBI Taxonomy" id="124430"/>
    <lineage>
        <taxon>Eukaryota</taxon>
        <taxon>Sar</taxon>
        <taxon>Stramenopiles</taxon>
        <taxon>Ochrophyta</taxon>
        <taxon>Pinguiophyceae</taxon>
        <taxon>Pinguiochrysidales</taxon>
        <taxon>Pinguiochrysidaceae</taxon>
        <taxon>Phaeomonas</taxon>
    </lineage>
</organism>
<evidence type="ECO:0000256" key="1">
    <source>
        <dbReference type="ARBA" id="ARBA00037883"/>
    </source>
</evidence>
<dbReference type="GO" id="GO:0005737">
    <property type="term" value="C:cytoplasm"/>
    <property type="evidence" value="ECO:0007669"/>
    <property type="project" value="TreeGrafter"/>
</dbReference>
<proteinExistence type="inferred from homology"/>
<dbReference type="GO" id="GO:0004305">
    <property type="term" value="F:ethanolamine kinase activity"/>
    <property type="evidence" value="ECO:0007669"/>
    <property type="project" value="UniProtKB-EC"/>
</dbReference>
<comment type="similarity">
    <text evidence="2">Belongs to the choline/ethanolamine kinase family.</text>
</comment>
<sequence>MARAATLALLLLGGVLTSQSLRPRPAANARLRWHLRLRHTHALPPRHVCGASRDAVEGVAARILADDAEVPPEHQRGILSMLEKSAIVQNEPGSDATIRVEKLSAGFCNWVYRCDVEGGATRLARAGAGGRSSFVVKLFSKLAKLRVNPLHSAAVDEVASHLGIAADLFYKSDDGLCHEMLPGLTLTEDDIHGGDGALALRVAEPLAKLHSAAIPEAFRRDASYAGHSILVLTMRKMLRHVDAMAHQGRALPKGIVLDDLEKAVDHAEACLEGLGLPLVLGHGDLKPSNIVADGAGAIKFIDFELAGPNYRGFDLFKLFRTSRAEGFDPKLLRAFLGEYLLAGGGGAAAAVAQEEKDALVTEVLMFEPVTWLEAGLFFVFANTETRDARWEDLARHRWDNYRRTRHVLEEKCDALRKHKKR</sequence>
<dbReference type="Pfam" id="PF01633">
    <property type="entry name" value="Choline_kinase"/>
    <property type="match status" value="1"/>
</dbReference>
<evidence type="ECO:0000256" key="2">
    <source>
        <dbReference type="ARBA" id="ARBA00038211"/>
    </source>
</evidence>
<keyword evidence="4" id="KW-0732">Signal</keyword>
<feature type="signal peptide" evidence="4">
    <location>
        <begin position="1"/>
        <end position="20"/>
    </location>
</feature>
<evidence type="ECO:0000256" key="3">
    <source>
        <dbReference type="ARBA" id="ARBA00038874"/>
    </source>
</evidence>
<dbReference type="PANTHER" id="PTHR22603:SF66">
    <property type="entry name" value="ETHANOLAMINE KINASE"/>
    <property type="match status" value="1"/>
</dbReference>
<dbReference type="EC" id="2.7.1.82" evidence="3"/>
<dbReference type="PANTHER" id="PTHR22603">
    <property type="entry name" value="CHOLINE/ETHANOALAMINE KINASE"/>
    <property type="match status" value="1"/>
</dbReference>
<accession>A0A7S1XT00</accession>
<protein>
    <recommendedName>
        <fullName evidence="3">ethanolamine kinase</fullName>
        <ecNumber evidence="3">2.7.1.82</ecNumber>
    </recommendedName>
</protein>
<reference evidence="5" key="1">
    <citation type="submission" date="2021-01" db="EMBL/GenBank/DDBJ databases">
        <authorList>
            <person name="Corre E."/>
            <person name="Pelletier E."/>
            <person name="Niang G."/>
            <person name="Scheremetjew M."/>
            <person name="Finn R."/>
            <person name="Kale V."/>
            <person name="Holt S."/>
            <person name="Cochrane G."/>
            <person name="Meng A."/>
            <person name="Brown T."/>
            <person name="Cohen L."/>
        </authorList>
    </citation>
    <scope>NUCLEOTIDE SEQUENCE</scope>
    <source>
        <strain evidence="5">CCMP2877</strain>
    </source>
</reference>
<dbReference type="Gene3D" id="3.90.1200.10">
    <property type="match status" value="1"/>
</dbReference>
<dbReference type="EMBL" id="HBGJ01029401">
    <property type="protein sequence ID" value="CAD9260190.1"/>
    <property type="molecule type" value="Transcribed_RNA"/>
</dbReference>